<evidence type="ECO:0000313" key="3">
    <source>
        <dbReference type="Proteomes" id="UP000055024"/>
    </source>
</evidence>
<evidence type="ECO:0000313" key="2">
    <source>
        <dbReference type="EMBL" id="KRY98361.1"/>
    </source>
</evidence>
<name>A0A0V1GJF1_9BILA</name>
<proteinExistence type="predicted"/>
<dbReference type="Proteomes" id="UP000055024">
    <property type="component" value="Unassembled WGS sequence"/>
</dbReference>
<reference evidence="2 3" key="1">
    <citation type="submission" date="2015-01" db="EMBL/GenBank/DDBJ databases">
        <title>Evolution of Trichinella species and genotypes.</title>
        <authorList>
            <person name="Korhonen P.K."/>
            <person name="Edoardo P."/>
            <person name="Giuseppe L.R."/>
            <person name="Gasser R.B."/>
        </authorList>
    </citation>
    <scope>NUCLEOTIDE SEQUENCE [LARGE SCALE GENOMIC DNA]</scope>
    <source>
        <strain evidence="2">ISS1029</strain>
    </source>
</reference>
<dbReference type="EMBL" id="JYDP01001416">
    <property type="protein sequence ID" value="KRY98361.1"/>
    <property type="molecule type" value="Genomic_DNA"/>
</dbReference>
<feature type="non-terminal residue" evidence="2">
    <location>
        <position position="109"/>
    </location>
</feature>
<gene>
    <name evidence="2" type="ORF">T11_14066</name>
</gene>
<sequence length="109" mass="12825">MEEEMVWRKRHWGKQIVGESRPGTDKIQVVWILWNGNGTEQKKSLLRCSGEIRSGLKKWKRRWWGENGTWRENGGNVVWGKSPRDGQNSGGVDFMERRRHGAERKPPRL</sequence>
<dbReference type="AlphaFoldDB" id="A0A0V1GJF1"/>
<evidence type="ECO:0000256" key="1">
    <source>
        <dbReference type="SAM" id="MobiDB-lite"/>
    </source>
</evidence>
<organism evidence="2 3">
    <name type="scientific">Trichinella zimbabwensis</name>
    <dbReference type="NCBI Taxonomy" id="268475"/>
    <lineage>
        <taxon>Eukaryota</taxon>
        <taxon>Metazoa</taxon>
        <taxon>Ecdysozoa</taxon>
        <taxon>Nematoda</taxon>
        <taxon>Enoplea</taxon>
        <taxon>Dorylaimia</taxon>
        <taxon>Trichinellida</taxon>
        <taxon>Trichinellidae</taxon>
        <taxon>Trichinella</taxon>
    </lineage>
</organism>
<feature type="region of interest" description="Disordered" evidence="1">
    <location>
        <begin position="74"/>
        <end position="109"/>
    </location>
</feature>
<accession>A0A0V1GJF1</accession>
<protein>
    <submittedName>
        <fullName evidence="2">Uncharacterized protein</fullName>
    </submittedName>
</protein>
<comment type="caution">
    <text evidence="2">The sequence shown here is derived from an EMBL/GenBank/DDBJ whole genome shotgun (WGS) entry which is preliminary data.</text>
</comment>
<keyword evidence="3" id="KW-1185">Reference proteome</keyword>